<protein>
    <submittedName>
        <fullName evidence="1">Uncharacterized protein</fullName>
    </submittedName>
</protein>
<sequence length="71" mass="7867">MKLKLNKKKIKSLTADTKSLPVKATPAIAGGYQYTHDQFCRDFSFGPYLCLTDEPKCKTTATTNIPTCYCG</sequence>
<dbReference type="OrthoDB" id="6313894at2"/>
<dbReference type="PATRIC" id="fig|1365251.3.peg.1506"/>
<accession>A0A167FD00</accession>
<comment type="caution">
    <text evidence="1">The sequence shown here is derived from an EMBL/GenBank/DDBJ whole genome shotgun (WGS) entry which is preliminary data.</text>
</comment>
<dbReference type="EMBL" id="AUXZ01000064">
    <property type="protein sequence ID" value="KZN52076.1"/>
    <property type="molecule type" value="Genomic_DNA"/>
</dbReference>
<dbReference type="RefSeq" id="WP_063361091.1">
    <property type="nucleotide sequence ID" value="NZ_AUXZ01000064.1"/>
</dbReference>
<dbReference type="AlphaFoldDB" id="A0A167FD00"/>
<evidence type="ECO:0000313" key="1">
    <source>
        <dbReference type="EMBL" id="KZN52076.1"/>
    </source>
</evidence>
<organism evidence="1 2">
    <name type="scientific">Pseudoalteromonas luteoviolacea H33</name>
    <dbReference type="NCBI Taxonomy" id="1365251"/>
    <lineage>
        <taxon>Bacteria</taxon>
        <taxon>Pseudomonadati</taxon>
        <taxon>Pseudomonadota</taxon>
        <taxon>Gammaproteobacteria</taxon>
        <taxon>Alteromonadales</taxon>
        <taxon>Pseudoalteromonadaceae</taxon>
        <taxon>Pseudoalteromonas</taxon>
    </lineage>
</organism>
<evidence type="ECO:0000313" key="2">
    <source>
        <dbReference type="Proteomes" id="UP000076503"/>
    </source>
</evidence>
<proteinExistence type="predicted"/>
<gene>
    <name evidence="1" type="ORF">N476_01725</name>
</gene>
<name>A0A167FD00_9GAMM</name>
<dbReference type="Proteomes" id="UP000076503">
    <property type="component" value="Unassembled WGS sequence"/>
</dbReference>
<reference evidence="1 2" key="1">
    <citation type="submission" date="2013-07" db="EMBL/GenBank/DDBJ databases">
        <title>Comparative Genomic and Metabolomic Analysis of Twelve Strains of Pseudoalteromonas luteoviolacea.</title>
        <authorList>
            <person name="Vynne N.G."/>
            <person name="Mansson M."/>
            <person name="Gram L."/>
        </authorList>
    </citation>
    <scope>NUCLEOTIDE SEQUENCE [LARGE SCALE GENOMIC DNA]</scope>
    <source>
        <strain evidence="1 2">H33</strain>
    </source>
</reference>